<feature type="region of interest" description="Disordered" evidence="2">
    <location>
        <begin position="276"/>
        <end position="322"/>
    </location>
</feature>
<gene>
    <name evidence="3" type="ORF">PCOR1329_LOCUS84446</name>
</gene>
<comment type="caution">
    <text evidence="3">The sequence shown here is derived from an EMBL/GenBank/DDBJ whole genome shotgun (WGS) entry which is preliminary data.</text>
</comment>
<name>A0ABN9YEN0_9DINO</name>
<evidence type="ECO:0000256" key="2">
    <source>
        <dbReference type="SAM" id="MobiDB-lite"/>
    </source>
</evidence>
<sequence>MRGNAGIYCVCEIPGKPHTRFQTGVADDVRNPAWEGEDHVHTIEDYVAGEPLTITLLQDGGAGNHEPSTVGVATLQSSSFYPGGFQGEAPLLEGSGSAAVGARLQLCVRAPAAEEQAATSPSGHNVADVTVQVDTFTGLRRREDQPPGRPHTYLLRAVWVGQDGGLRTPERLGAQSKAGGDGEEDCTFKQQIKLRAAPGVDELVVGLFRLIDGTAEDELIGACKLDTRNPDHCKVHTHPVMDRDNTPTGAIAKMKLKVTMRDGGDAKRAVTPMLQMPDDTDQEWPPASSPGSLPSTARGRFTPPGRAPPRSPRSRIDPFDGAPDRVHELYAEHEHRRARREQLVAAKEEEELLALESEREALKRNRQLHRGATDNLSPTKASERLYNDAHRRRVRIEAKVREQDGLLKAKPSPRASVDPHAVSNRLYEEHQRRIQVQEKRRHEKEAREAREIDELQRRAPPAGRAGEARHEQMYAEAEAKRERLDKMRRAAEEREAQMRSPVTNGARRTAANPQRFEQLYEDHENRQMRMMKLQKDFQANQEARLASEAYRAPRSPNWASPSRHAVCVVLAAVRGVDCGRLLDPASPAPLEAVKEAVQEALATEAELPWDGAAIAANMTTEISEGDGGALALRTTIELPAGLAQAAQDALDSSADLCEVLAKAVEDECTEEIFVDELVVSNISVSLVAGTPASARRTASPGSRLLAGTQSSNSRTQSHPSTKPPPPELKTAVDYAVAAVVSAVQLRSGAGGDAQPSSAELRALAASLRPALGAYSNAQSACEKVEGYSALCQRGSHRLFQGGLLPDAQAWQQGRDLDPIRQVRDDLDELLATAGRAQAMLQELVAPEADAGAWAPGRTVPFPSGVPRAAFAYSSGPKSREDAFAKARIRYAPAEGELSFRHVLDFAQVAIVFPTCETLLFGLEDIVRRLDVVGVRNRFAAPAGRLGRRHVDVLVAGRSQATATPRRPFRTCARSGSRTRRSTVPASRPPPRWTPS</sequence>
<evidence type="ECO:0000313" key="3">
    <source>
        <dbReference type="EMBL" id="CAK0910211.1"/>
    </source>
</evidence>
<feature type="compositionally biased region" description="Basic and acidic residues" evidence="2">
    <location>
        <begin position="434"/>
        <end position="457"/>
    </location>
</feature>
<accession>A0ABN9YEN0</accession>
<organism evidence="3 4">
    <name type="scientific">Prorocentrum cordatum</name>
    <dbReference type="NCBI Taxonomy" id="2364126"/>
    <lineage>
        <taxon>Eukaryota</taxon>
        <taxon>Sar</taxon>
        <taxon>Alveolata</taxon>
        <taxon>Dinophyceae</taxon>
        <taxon>Prorocentrales</taxon>
        <taxon>Prorocentraceae</taxon>
        <taxon>Prorocentrum</taxon>
    </lineage>
</organism>
<evidence type="ECO:0000313" key="4">
    <source>
        <dbReference type="Proteomes" id="UP001189429"/>
    </source>
</evidence>
<feature type="compositionally biased region" description="Pro residues" evidence="2">
    <location>
        <begin position="986"/>
        <end position="995"/>
    </location>
</feature>
<dbReference type="EMBL" id="CAUYUJ010022348">
    <property type="protein sequence ID" value="CAK0910211.1"/>
    <property type="molecule type" value="Genomic_DNA"/>
</dbReference>
<feature type="region of interest" description="Disordered" evidence="2">
    <location>
        <begin position="961"/>
        <end position="995"/>
    </location>
</feature>
<feature type="coiled-coil region" evidence="1">
    <location>
        <begin position="330"/>
        <end position="365"/>
    </location>
</feature>
<feature type="region of interest" description="Disordered" evidence="2">
    <location>
        <begin position="690"/>
        <end position="728"/>
    </location>
</feature>
<keyword evidence="1" id="KW-0175">Coiled coil</keyword>
<evidence type="ECO:0000256" key="1">
    <source>
        <dbReference type="SAM" id="Coils"/>
    </source>
</evidence>
<feature type="compositionally biased region" description="Polar residues" evidence="2">
    <location>
        <begin position="707"/>
        <end position="720"/>
    </location>
</feature>
<dbReference type="Proteomes" id="UP001189429">
    <property type="component" value="Unassembled WGS sequence"/>
</dbReference>
<keyword evidence="4" id="KW-1185">Reference proteome</keyword>
<feature type="region of interest" description="Disordered" evidence="2">
    <location>
        <begin position="434"/>
        <end position="481"/>
    </location>
</feature>
<reference evidence="3" key="1">
    <citation type="submission" date="2023-10" db="EMBL/GenBank/DDBJ databases">
        <authorList>
            <person name="Chen Y."/>
            <person name="Shah S."/>
            <person name="Dougan E. K."/>
            <person name="Thang M."/>
            <person name="Chan C."/>
        </authorList>
    </citation>
    <scope>NUCLEOTIDE SEQUENCE [LARGE SCALE GENOMIC DNA]</scope>
</reference>
<proteinExistence type="predicted"/>
<feature type="compositionally biased region" description="Basic and acidic residues" evidence="2">
    <location>
        <begin position="466"/>
        <end position="481"/>
    </location>
</feature>
<evidence type="ECO:0008006" key="5">
    <source>
        <dbReference type="Google" id="ProtNLM"/>
    </source>
</evidence>
<protein>
    <recommendedName>
        <fullName evidence="5">C2 domain-containing protein</fullName>
    </recommendedName>
</protein>